<comment type="similarity">
    <text evidence="1">Belongs to the AfsR/DnrI/RedD regulatory family.</text>
</comment>
<accession>A0ABR7LQ87</accession>
<dbReference type="Gene3D" id="1.25.40.10">
    <property type="entry name" value="Tetratricopeptide repeat domain"/>
    <property type="match status" value="3"/>
</dbReference>
<dbReference type="InterPro" id="IPR003593">
    <property type="entry name" value="AAA+_ATPase"/>
</dbReference>
<dbReference type="InterPro" id="IPR001867">
    <property type="entry name" value="OmpR/PhoB-type_DNA-bd"/>
</dbReference>
<keyword evidence="2 3" id="KW-0238">DNA-binding</keyword>
<dbReference type="Gene3D" id="3.40.50.300">
    <property type="entry name" value="P-loop containing nucleotide triphosphate hydrolases"/>
    <property type="match status" value="1"/>
</dbReference>
<feature type="domain" description="OmpR/PhoB-type" evidence="4">
    <location>
        <begin position="1"/>
        <end position="67"/>
    </location>
</feature>
<keyword evidence="6" id="KW-1185">Reference proteome</keyword>
<dbReference type="CDD" id="cd15831">
    <property type="entry name" value="BTAD"/>
    <property type="match status" value="1"/>
</dbReference>
<dbReference type="Pfam" id="PF00931">
    <property type="entry name" value="NB-ARC"/>
    <property type="match status" value="1"/>
</dbReference>
<dbReference type="PANTHER" id="PTHR47691">
    <property type="entry name" value="REGULATOR-RELATED"/>
    <property type="match status" value="1"/>
</dbReference>
<sequence>MLAVLLLTPGQPVSAEKLVSRVWDENPPPSARDSLYSYISRLRRRFHRISDEIRIESAHSSSYVLRVDHEIIDRERFRLLRRQARAIAESGDDEHALALHREAAKLWRADPLADLSGGWAVRVRQSIEDELVAATDERIKIEMRLGHHADLLRELSEFTERYPFDEKFVEHLMVALYCCGRQADALRVYHEASHRLREEYAMDAAPALQELHQRILRADRTLLPAPRSRPTDVQPPNNLPLDLRFLTGRAKEVHELLTTVAPARQPALEREAPPGVIAVDGMPGVGKSVFAINLAHRLADRYPDGQLYLDLRAHHAETAVDAGTALDMLLRLLGVPAGRIPRSAQDRAALWQAELAYRRVLLLLDDAAGHEQIRPLLPGNPRCLALVTSRRRLVGLDDVVTKSLDVLSPADAATLFTLAVGPGRAMGDHDVARVVRQCGYLPMAVQLVGNRLRHRPAWNVGDLAGRLEQDNRRLAEIRAENRELTAAFEESYDGLAPRLRTAFRRLGLHLGSDITVHAAAAAIGGGAREADRMLDDLVEHHLITEPAPGRYRFHDLIRDFARHLAERDDAEAERRHTAERILDHYLTTAERADRLLYPHRRRISVEGPPPSAGPAPLDTADQARDWMKSEHDNLLGIADHAAVQGRPRHTALLAHVLAGYLETSGHWETAGRLHERAATAWREIGERIGVAQALSDLSHVRFRTGQYGDALEYAKSALEIFRSVSDRRGEANILDHTGLVLWHQSRFKDALSSCRKALTIRSSTGDRRGEAQSLDHAAIYLAHTGRYREAVDHRQRSLDIYAEIGDDPHGQMMALNNAGDLSLRLGRVAVARDYYDKAASITPEMGRQHAAIWLCNMAAVYRHTGRYDDALHNYRKAFLTYQAIGDRRSEIETLLGIGLTFQLMGRESEALVHHQKALTLSRQAADLYCEIQALCGVGETLLSSGRHAAALDHYQRTLDLMRGINDPYWAAKALEGMGTALLHTRGRAQARRCWKQALRSYERMGVPETQAVQSLLRGTDEAPDY</sequence>
<dbReference type="SMART" id="SM00028">
    <property type="entry name" value="TPR"/>
    <property type="match status" value="8"/>
</dbReference>
<dbReference type="InterPro" id="IPR016032">
    <property type="entry name" value="Sig_transdc_resp-reg_C-effctor"/>
</dbReference>
<proteinExistence type="inferred from homology"/>
<dbReference type="InterPro" id="IPR002182">
    <property type="entry name" value="NB-ARC"/>
</dbReference>
<dbReference type="InterPro" id="IPR019734">
    <property type="entry name" value="TPR_rpt"/>
</dbReference>
<dbReference type="Pfam" id="PF13181">
    <property type="entry name" value="TPR_8"/>
    <property type="match status" value="1"/>
</dbReference>
<evidence type="ECO:0000256" key="3">
    <source>
        <dbReference type="PROSITE-ProRule" id="PRU01091"/>
    </source>
</evidence>
<gene>
    <name evidence="5" type="ORF">HKK74_13740</name>
</gene>
<dbReference type="SUPFAM" id="SSF48452">
    <property type="entry name" value="TPR-like"/>
    <property type="match status" value="3"/>
</dbReference>
<dbReference type="Gene3D" id="1.10.10.10">
    <property type="entry name" value="Winged helix-like DNA-binding domain superfamily/Winged helix DNA-binding domain"/>
    <property type="match status" value="1"/>
</dbReference>
<feature type="DNA-binding region" description="OmpR/PhoB-type" evidence="3">
    <location>
        <begin position="1"/>
        <end position="67"/>
    </location>
</feature>
<dbReference type="EMBL" id="JABVEC010000009">
    <property type="protein sequence ID" value="MBC6466558.1"/>
    <property type="molecule type" value="Genomic_DNA"/>
</dbReference>
<dbReference type="SMART" id="SM00382">
    <property type="entry name" value="AAA"/>
    <property type="match status" value="1"/>
</dbReference>
<dbReference type="SMART" id="SM01043">
    <property type="entry name" value="BTAD"/>
    <property type="match status" value="1"/>
</dbReference>
<dbReference type="PANTHER" id="PTHR47691:SF3">
    <property type="entry name" value="HTH-TYPE TRANSCRIPTIONAL REGULATOR RV0890C-RELATED"/>
    <property type="match status" value="1"/>
</dbReference>
<evidence type="ECO:0000313" key="5">
    <source>
        <dbReference type="EMBL" id="MBC6466558.1"/>
    </source>
</evidence>
<dbReference type="Pfam" id="PF03704">
    <property type="entry name" value="BTAD"/>
    <property type="match status" value="1"/>
</dbReference>
<comment type="caution">
    <text evidence="5">The sequence shown here is derived from an EMBL/GenBank/DDBJ whole genome shotgun (WGS) entry which is preliminary data.</text>
</comment>
<dbReference type="Pfam" id="PF13424">
    <property type="entry name" value="TPR_12"/>
    <property type="match status" value="4"/>
</dbReference>
<dbReference type="InterPro" id="IPR036388">
    <property type="entry name" value="WH-like_DNA-bd_sf"/>
</dbReference>
<reference evidence="5 6" key="1">
    <citation type="submission" date="2020-06" db="EMBL/GenBank/DDBJ databases">
        <title>Actinomadura xiongansis sp. nov., isolated from soil of Baiyangdian.</title>
        <authorList>
            <person name="Zhang X."/>
        </authorList>
    </citation>
    <scope>NUCLEOTIDE SEQUENCE [LARGE SCALE GENOMIC DNA]</scope>
    <source>
        <strain evidence="5 6">HBUM206468</strain>
    </source>
</reference>
<dbReference type="Pfam" id="PF00486">
    <property type="entry name" value="Trans_reg_C"/>
    <property type="match status" value="1"/>
</dbReference>
<dbReference type="InterPro" id="IPR011990">
    <property type="entry name" value="TPR-like_helical_dom_sf"/>
</dbReference>
<organism evidence="5 6">
    <name type="scientific">Actinomadura alba</name>
    <dbReference type="NCBI Taxonomy" id="406431"/>
    <lineage>
        <taxon>Bacteria</taxon>
        <taxon>Bacillati</taxon>
        <taxon>Actinomycetota</taxon>
        <taxon>Actinomycetes</taxon>
        <taxon>Streptosporangiales</taxon>
        <taxon>Thermomonosporaceae</taxon>
        <taxon>Actinomadura</taxon>
    </lineage>
</organism>
<dbReference type="InterPro" id="IPR027417">
    <property type="entry name" value="P-loop_NTPase"/>
</dbReference>
<evidence type="ECO:0000256" key="2">
    <source>
        <dbReference type="ARBA" id="ARBA00023125"/>
    </source>
</evidence>
<dbReference type="PROSITE" id="PS51755">
    <property type="entry name" value="OMPR_PHOB"/>
    <property type="match status" value="1"/>
</dbReference>
<evidence type="ECO:0000259" key="4">
    <source>
        <dbReference type="PROSITE" id="PS51755"/>
    </source>
</evidence>
<evidence type="ECO:0000256" key="1">
    <source>
        <dbReference type="ARBA" id="ARBA00005820"/>
    </source>
</evidence>
<dbReference type="SUPFAM" id="SSF46894">
    <property type="entry name" value="C-terminal effector domain of the bipartite response regulators"/>
    <property type="match status" value="1"/>
</dbReference>
<dbReference type="PRINTS" id="PR00364">
    <property type="entry name" value="DISEASERSIST"/>
</dbReference>
<dbReference type="Proteomes" id="UP000805614">
    <property type="component" value="Unassembled WGS sequence"/>
</dbReference>
<evidence type="ECO:0000313" key="6">
    <source>
        <dbReference type="Proteomes" id="UP000805614"/>
    </source>
</evidence>
<protein>
    <submittedName>
        <fullName evidence="5">Tetratricopeptide repeat protein</fullName>
    </submittedName>
</protein>
<dbReference type="InterPro" id="IPR005158">
    <property type="entry name" value="BTAD"/>
</dbReference>
<dbReference type="SUPFAM" id="SSF52540">
    <property type="entry name" value="P-loop containing nucleoside triphosphate hydrolases"/>
    <property type="match status" value="1"/>
</dbReference>
<name>A0ABR7LQ87_9ACTN</name>